<feature type="transmembrane region" description="Helical" evidence="8">
    <location>
        <begin position="234"/>
        <end position="254"/>
    </location>
</feature>
<evidence type="ECO:0000256" key="2">
    <source>
        <dbReference type="ARBA" id="ARBA00005982"/>
    </source>
</evidence>
<evidence type="ECO:0000313" key="9">
    <source>
        <dbReference type="EMBL" id="CAG5123283.1"/>
    </source>
</evidence>
<dbReference type="Pfam" id="PF00854">
    <property type="entry name" value="PTR2"/>
    <property type="match status" value="1"/>
</dbReference>
<keyword evidence="4" id="KW-0571">Peptide transport</keyword>
<keyword evidence="4" id="KW-0653">Protein transport</keyword>
<feature type="transmembrane region" description="Helical" evidence="8">
    <location>
        <begin position="353"/>
        <end position="375"/>
    </location>
</feature>
<keyword evidence="6 8" id="KW-0472">Membrane</keyword>
<feature type="transmembrane region" description="Helical" evidence="8">
    <location>
        <begin position="71"/>
        <end position="91"/>
    </location>
</feature>
<accession>A0A8S3Z1A9</accession>
<evidence type="ECO:0000256" key="1">
    <source>
        <dbReference type="ARBA" id="ARBA00004141"/>
    </source>
</evidence>
<gene>
    <name evidence="9" type="ORF">CUNI_LOCUS8841</name>
</gene>
<dbReference type="Proteomes" id="UP000678393">
    <property type="component" value="Unassembled WGS sequence"/>
</dbReference>
<proteinExistence type="inferred from homology"/>
<name>A0A8S3Z1A9_9EUPU</name>
<feature type="transmembrane region" description="Helical" evidence="8">
    <location>
        <begin position="123"/>
        <end position="146"/>
    </location>
</feature>
<dbReference type="GO" id="GO:0016020">
    <property type="term" value="C:membrane"/>
    <property type="evidence" value="ECO:0007669"/>
    <property type="project" value="UniProtKB-SubCell"/>
</dbReference>
<protein>
    <submittedName>
        <fullName evidence="9">Uncharacterized protein</fullName>
    </submittedName>
</protein>
<feature type="transmembrane region" description="Helical" evidence="8">
    <location>
        <begin position="98"/>
        <end position="117"/>
    </location>
</feature>
<dbReference type="PROSITE" id="PS01023">
    <property type="entry name" value="PTR2_2"/>
    <property type="match status" value="1"/>
</dbReference>
<dbReference type="GO" id="GO:0006857">
    <property type="term" value="P:oligopeptide transport"/>
    <property type="evidence" value="ECO:0007669"/>
    <property type="project" value="InterPro"/>
</dbReference>
<feature type="transmembrane region" description="Helical" evidence="8">
    <location>
        <begin position="519"/>
        <end position="542"/>
    </location>
</feature>
<feature type="transmembrane region" description="Helical" evidence="8">
    <location>
        <begin position="475"/>
        <end position="499"/>
    </location>
</feature>
<feature type="transmembrane region" description="Helical" evidence="8">
    <location>
        <begin position="166"/>
        <end position="188"/>
    </location>
</feature>
<dbReference type="PANTHER" id="PTHR11654">
    <property type="entry name" value="OLIGOPEPTIDE TRANSPORTER-RELATED"/>
    <property type="match status" value="1"/>
</dbReference>
<dbReference type="SUPFAM" id="SSF103473">
    <property type="entry name" value="MFS general substrate transporter"/>
    <property type="match status" value="1"/>
</dbReference>
<comment type="subcellular location">
    <subcellularLocation>
        <location evidence="1 7">Membrane</location>
        <topology evidence="1 7">Multi-pass membrane protein</topology>
    </subcellularLocation>
</comment>
<dbReference type="InterPro" id="IPR018456">
    <property type="entry name" value="PTR2_symporter_CS"/>
</dbReference>
<keyword evidence="10" id="KW-1185">Reference proteome</keyword>
<organism evidence="9 10">
    <name type="scientific">Candidula unifasciata</name>
    <dbReference type="NCBI Taxonomy" id="100452"/>
    <lineage>
        <taxon>Eukaryota</taxon>
        <taxon>Metazoa</taxon>
        <taxon>Spiralia</taxon>
        <taxon>Lophotrochozoa</taxon>
        <taxon>Mollusca</taxon>
        <taxon>Gastropoda</taxon>
        <taxon>Heterobranchia</taxon>
        <taxon>Euthyneura</taxon>
        <taxon>Panpulmonata</taxon>
        <taxon>Eupulmonata</taxon>
        <taxon>Stylommatophora</taxon>
        <taxon>Helicina</taxon>
        <taxon>Helicoidea</taxon>
        <taxon>Geomitridae</taxon>
        <taxon>Candidula</taxon>
    </lineage>
</organism>
<reference evidence="9" key="1">
    <citation type="submission" date="2021-04" db="EMBL/GenBank/DDBJ databases">
        <authorList>
            <consortium name="Molecular Ecology Group"/>
        </authorList>
    </citation>
    <scope>NUCLEOTIDE SEQUENCE</scope>
</reference>
<keyword evidence="5 8" id="KW-1133">Transmembrane helix</keyword>
<dbReference type="Gene3D" id="1.20.1250.20">
    <property type="entry name" value="MFS general substrate transporter like domains"/>
    <property type="match status" value="1"/>
</dbReference>
<keyword evidence="7" id="KW-0813">Transport</keyword>
<evidence type="ECO:0000256" key="4">
    <source>
        <dbReference type="ARBA" id="ARBA00022856"/>
    </source>
</evidence>
<evidence type="ECO:0000256" key="8">
    <source>
        <dbReference type="SAM" id="Phobius"/>
    </source>
</evidence>
<evidence type="ECO:0000313" key="10">
    <source>
        <dbReference type="Proteomes" id="UP000678393"/>
    </source>
</evidence>
<sequence>MHRTDNAEKAPLLQHKNALHSLSLSSDDANYKEKDLAGRISVKYEPKMTMFSPHKLAVVLCVLLVEMCERMAYYGVSANLILFCTSVLNYTSNDATTISLVFSGTVYILPIVGGYIADSWSSRFNVIYAAGLIYLCGLFLLVCCAVDFQALFDDPKYGFEVSDRRIFYIVGLVFIAFGTGGIKANVGNFGAQQVEDLGPEAVQTFFNWFYWFVNAGGLVAFTAIAYVQQNISFSWGFLIPFICMILSLIFLHIARNHYIIKVGEGSVLGTTFKICGQAFCRESPQINGKRKVFDSARKEYGGDFDSGTVNGVITILGMLPVFFFIIMFWAIYSQMQTTYFLQGERMDLTAGSGQVPVAVLNAFNTVAVIVFIPILDRAVYPLFRWLGRPLTHLQRIGVGFILSACSVFIAGWIEIERKKKLGFYQVVGEEEFFAANMTVFIQVPQFLLIGTGEAFTSIAGYEFAYTQAPKNLQGAVMGIFVATNGLGNYVSTAIISIIEAATKDDPWFPDEINEGKVEYIFFVFGGLMILFFLCYLPIALWYKYRVFVTDKEAKVKAVDSTDGYNRYKRHFDSDSMTVL</sequence>
<comment type="similarity">
    <text evidence="2 7">Belongs to the major facilitator superfamily. Proton-dependent oligopeptide transporter (POT/PTR) (TC 2.A.17) family.</text>
</comment>
<dbReference type="GO" id="GO:0022857">
    <property type="term" value="F:transmembrane transporter activity"/>
    <property type="evidence" value="ECO:0007669"/>
    <property type="project" value="InterPro"/>
</dbReference>
<keyword evidence="3 7" id="KW-0812">Transmembrane</keyword>
<dbReference type="InterPro" id="IPR036259">
    <property type="entry name" value="MFS_trans_sf"/>
</dbReference>
<evidence type="ECO:0000256" key="7">
    <source>
        <dbReference type="RuleBase" id="RU003755"/>
    </source>
</evidence>
<evidence type="ECO:0000256" key="5">
    <source>
        <dbReference type="ARBA" id="ARBA00022989"/>
    </source>
</evidence>
<dbReference type="AlphaFoldDB" id="A0A8S3Z1A9"/>
<comment type="caution">
    <text evidence="9">The sequence shown here is derived from an EMBL/GenBank/DDBJ whole genome shotgun (WGS) entry which is preliminary data.</text>
</comment>
<evidence type="ECO:0000256" key="6">
    <source>
        <dbReference type="ARBA" id="ARBA00023136"/>
    </source>
</evidence>
<feature type="transmembrane region" description="Helical" evidence="8">
    <location>
        <begin position="208"/>
        <end position="227"/>
    </location>
</feature>
<evidence type="ECO:0000256" key="3">
    <source>
        <dbReference type="ARBA" id="ARBA00022692"/>
    </source>
</evidence>
<dbReference type="OrthoDB" id="8904098at2759"/>
<dbReference type="EMBL" id="CAJHNH020001492">
    <property type="protein sequence ID" value="CAG5123283.1"/>
    <property type="molecule type" value="Genomic_DNA"/>
</dbReference>
<feature type="transmembrane region" description="Helical" evidence="8">
    <location>
        <begin position="312"/>
        <end position="332"/>
    </location>
</feature>
<feature type="transmembrane region" description="Helical" evidence="8">
    <location>
        <begin position="395"/>
        <end position="413"/>
    </location>
</feature>
<dbReference type="InterPro" id="IPR000109">
    <property type="entry name" value="POT_fam"/>
</dbReference>